<proteinExistence type="predicted"/>
<dbReference type="PROSITE" id="PS00463">
    <property type="entry name" value="ZN2_CY6_FUNGAL_1"/>
    <property type="match status" value="1"/>
</dbReference>
<evidence type="ECO:0000256" key="2">
    <source>
        <dbReference type="ARBA" id="ARBA00023125"/>
    </source>
</evidence>
<evidence type="ECO:0000313" key="8">
    <source>
        <dbReference type="Proteomes" id="UP001220256"/>
    </source>
</evidence>
<gene>
    <name evidence="7" type="ORF">N7505_004034</name>
</gene>
<dbReference type="Gene3D" id="4.10.240.10">
    <property type="entry name" value="Zn(2)-C6 fungal-type DNA-binding domain"/>
    <property type="match status" value="1"/>
</dbReference>
<accession>A0ABQ8WRW0</accession>
<organism evidence="7 8">
    <name type="scientific">Penicillium chrysogenum</name>
    <name type="common">Penicillium notatum</name>
    <dbReference type="NCBI Taxonomy" id="5076"/>
    <lineage>
        <taxon>Eukaryota</taxon>
        <taxon>Fungi</taxon>
        <taxon>Dikarya</taxon>
        <taxon>Ascomycota</taxon>
        <taxon>Pezizomycotina</taxon>
        <taxon>Eurotiomycetes</taxon>
        <taxon>Eurotiomycetidae</taxon>
        <taxon>Eurotiales</taxon>
        <taxon>Aspergillaceae</taxon>
        <taxon>Penicillium</taxon>
        <taxon>Penicillium chrysogenum species complex</taxon>
    </lineage>
</organism>
<sequence length="187" mass="21574">MSLRSCRPCHTSKIRCTREVPHCQTCVKRGKCWMCVYEASVPDRKRVSDRKPALPEPQPKRQLQKQERASGELEIRWRATEPQPEQSLRHKKSTNEKMQHAIEPTKEADNKDLDQRFSGKDDLATHETPPKSIATTILEKDSIFQPEYGRAADEDILEWPRSISVSQPAQLYAQMTPPVINTNLREI</sequence>
<dbReference type="SMART" id="SM00066">
    <property type="entry name" value="GAL4"/>
    <property type="match status" value="1"/>
</dbReference>
<evidence type="ECO:0000259" key="6">
    <source>
        <dbReference type="PROSITE" id="PS50048"/>
    </source>
</evidence>
<dbReference type="CDD" id="cd00067">
    <property type="entry name" value="GAL4"/>
    <property type="match status" value="1"/>
</dbReference>
<evidence type="ECO:0000256" key="1">
    <source>
        <dbReference type="ARBA" id="ARBA00023015"/>
    </source>
</evidence>
<protein>
    <recommendedName>
        <fullName evidence="6">Zn(2)-C6 fungal-type domain-containing protein</fullName>
    </recommendedName>
</protein>
<keyword evidence="1" id="KW-0805">Transcription regulation</keyword>
<feature type="region of interest" description="Disordered" evidence="5">
    <location>
        <begin position="44"/>
        <end position="113"/>
    </location>
</feature>
<evidence type="ECO:0000256" key="3">
    <source>
        <dbReference type="ARBA" id="ARBA00023163"/>
    </source>
</evidence>
<dbReference type="SUPFAM" id="SSF57701">
    <property type="entry name" value="Zn2/Cys6 DNA-binding domain"/>
    <property type="match status" value="1"/>
</dbReference>
<feature type="compositionally biased region" description="Basic and acidic residues" evidence="5">
    <location>
        <begin position="93"/>
        <end position="113"/>
    </location>
</feature>
<feature type="domain" description="Zn(2)-C6 fungal-type" evidence="6">
    <location>
        <begin position="5"/>
        <end position="37"/>
    </location>
</feature>
<dbReference type="PROSITE" id="PS50048">
    <property type="entry name" value="ZN2_CY6_FUNGAL_2"/>
    <property type="match status" value="1"/>
</dbReference>
<dbReference type="InterPro" id="IPR036864">
    <property type="entry name" value="Zn2-C6_fun-type_DNA-bd_sf"/>
</dbReference>
<feature type="compositionally biased region" description="Basic and acidic residues" evidence="5">
    <location>
        <begin position="64"/>
        <end position="79"/>
    </location>
</feature>
<keyword evidence="3" id="KW-0804">Transcription</keyword>
<dbReference type="EMBL" id="JAPVEB010000002">
    <property type="protein sequence ID" value="KAJ5275489.1"/>
    <property type="molecule type" value="Genomic_DNA"/>
</dbReference>
<dbReference type="Proteomes" id="UP001220256">
    <property type="component" value="Unassembled WGS sequence"/>
</dbReference>
<evidence type="ECO:0000313" key="7">
    <source>
        <dbReference type="EMBL" id="KAJ5275489.1"/>
    </source>
</evidence>
<evidence type="ECO:0000256" key="5">
    <source>
        <dbReference type="SAM" id="MobiDB-lite"/>
    </source>
</evidence>
<name>A0ABQ8WRW0_PENCH</name>
<evidence type="ECO:0000256" key="4">
    <source>
        <dbReference type="ARBA" id="ARBA00023242"/>
    </source>
</evidence>
<keyword evidence="2" id="KW-0238">DNA-binding</keyword>
<dbReference type="InterPro" id="IPR001138">
    <property type="entry name" value="Zn2Cys6_DnaBD"/>
</dbReference>
<keyword evidence="4" id="KW-0539">Nucleus</keyword>
<reference evidence="7 8" key="1">
    <citation type="journal article" date="2023" name="IMA Fungus">
        <title>Comparative genomic study of the Penicillium genus elucidates a diverse pangenome and 15 lateral gene transfer events.</title>
        <authorList>
            <person name="Petersen C."/>
            <person name="Sorensen T."/>
            <person name="Nielsen M.R."/>
            <person name="Sondergaard T.E."/>
            <person name="Sorensen J.L."/>
            <person name="Fitzpatrick D.A."/>
            <person name="Frisvad J.C."/>
            <person name="Nielsen K.L."/>
        </authorList>
    </citation>
    <scope>NUCLEOTIDE SEQUENCE [LARGE SCALE GENOMIC DNA]</scope>
    <source>
        <strain evidence="7 8">IBT 3361</strain>
    </source>
</reference>
<comment type="caution">
    <text evidence="7">The sequence shown here is derived from an EMBL/GenBank/DDBJ whole genome shotgun (WGS) entry which is preliminary data.</text>
</comment>
<keyword evidence="8" id="KW-1185">Reference proteome</keyword>
<feature type="compositionally biased region" description="Basic and acidic residues" evidence="5">
    <location>
        <begin position="44"/>
        <end position="53"/>
    </location>
</feature>
<dbReference type="Pfam" id="PF00172">
    <property type="entry name" value="Zn_clus"/>
    <property type="match status" value="1"/>
</dbReference>